<dbReference type="Gene3D" id="1.10.10.10">
    <property type="entry name" value="Winged helix-like DNA-binding domain superfamily/Winged helix DNA-binding domain"/>
    <property type="match status" value="1"/>
</dbReference>
<dbReference type="RefSeq" id="WP_111197489.1">
    <property type="nucleotide sequence ID" value="NZ_QKVK01000003.1"/>
</dbReference>
<dbReference type="AlphaFoldDB" id="A0A2W2BMX3"/>
<accession>A0A2W2BMX3</accession>
<dbReference type="Proteomes" id="UP000248795">
    <property type="component" value="Unassembled WGS sequence"/>
</dbReference>
<comment type="similarity">
    <text evidence="1">Belongs to the ROK (NagC/XylR) family.</text>
</comment>
<dbReference type="InterPro" id="IPR036390">
    <property type="entry name" value="WH_DNA-bd_sf"/>
</dbReference>
<dbReference type="Pfam" id="PF00480">
    <property type="entry name" value="ROK"/>
    <property type="match status" value="1"/>
</dbReference>
<dbReference type="PANTHER" id="PTHR18964:SF149">
    <property type="entry name" value="BIFUNCTIONAL UDP-N-ACETYLGLUCOSAMINE 2-EPIMERASE_N-ACETYLMANNOSAMINE KINASE"/>
    <property type="match status" value="1"/>
</dbReference>
<dbReference type="Pfam" id="PF13412">
    <property type="entry name" value="HTH_24"/>
    <property type="match status" value="1"/>
</dbReference>
<name>A0A2W2BMX3_9HYPH</name>
<keyword evidence="3" id="KW-1185">Reference proteome</keyword>
<evidence type="ECO:0000313" key="2">
    <source>
        <dbReference type="EMBL" id="PZF77207.1"/>
    </source>
</evidence>
<dbReference type="Gene3D" id="3.30.420.40">
    <property type="match status" value="3"/>
</dbReference>
<dbReference type="InterPro" id="IPR043129">
    <property type="entry name" value="ATPase_NBD"/>
</dbReference>
<dbReference type="EMBL" id="QKVK01000003">
    <property type="protein sequence ID" value="PZF77207.1"/>
    <property type="molecule type" value="Genomic_DNA"/>
</dbReference>
<proteinExistence type="inferred from homology"/>
<organism evidence="2 3">
    <name type="scientific">Aestuariivirga litoralis</name>
    <dbReference type="NCBI Taxonomy" id="2650924"/>
    <lineage>
        <taxon>Bacteria</taxon>
        <taxon>Pseudomonadati</taxon>
        <taxon>Pseudomonadota</taxon>
        <taxon>Alphaproteobacteria</taxon>
        <taxon>Hyphomicrobiales</taxon>
        <taxon>Aestuariivirgaceae</taxon>
        <taxon>Aestuariivirga</taxon>
    </lineage>
</organism>
<sequence>MSLKGTNQEFGRPYNRRIVLETIRQHGPIERAGIAQKVGLTVQTVANIIRELEELGLVSGERTHRKSRGSPPMSLTLNPQGAYAIGVNVTPRGIEAALVDLAGSIVEVQRLAMSPPHPDDSFREIGRLVETFRAATSGRMLLGIGLAMPGPFDVDKMSFVGPTTLESWRGVAVAERLSEATGLAAFVETDMAAAALGESLHGAGRNVSAFYYLYFGVGLGGSMVKDGVPLRGFYGNAGEIGHVPMVPNGRPCSCGNKGCLERYVSLEAFQRRAPIIGQPAWIEEAAPLLRNAIVTIENLFDPETVVIGGIMDDELLGELVAALDPLPTSVADRKGRTAPRIMRSASGQDAVLRGAASLAFSGVLSPRFGQDGGEKDPLFARSRVA</sequence>
<comment type="caution">
    <text evidence="2">The sequence shown here is derived from an EMBL/GenBank/DDBJ whole genome shotgun (WGS) entry which is preliminary data.</text>
</comment>
<dbReference type="InterPro" id="IPR036388">
    <property type="entry name" value="WH-like_DNA-bd_sf"/>
</dbReference>
<protein>
    <submittedName>
        <fullName evidence="2">ROK family transcriptional regulator</fullName>
    </submittedName>
</protein>
<dbReference type="PANTHER" id="PTHR18964">
    <property type="entry name" value="ROK (REPRESSOR, ORF, KINASE) FAMILY"/>
    <property type="match status" value="1"/>
</dbReference>
<dbReference type="SUPFAM" id="SSF46785">
    <property type="entry name" value="Winged helix' DNA-binding domain"/>
    <property type="match status" value="1"/>
</dbReference>
<evidence type="ECO:0000256" key="1">
    <source>
        <dbReference type="ARBA" id="ARBA00006479"/>
    </source>
</evidence>
<dbReference type="SUPFAM" id="SSF53067">
    <property type="entry name" value="Actin-like ATPase domain"/>
    <property type="match status" value="1"/>
</dbReference>
<evidence type="ECO:0000313" key="3">
    <source>
        <dbReference type="Proteomes" id="UP000248795"/>
    </source>
</evidence>
<dbReference type="InterPro" id="IPR000600">
    <property type="entry name" value="ROK"/>
</dbReference>
<gene>
    <name evidence="2" type="ORF">DK847_07720</name>
</gene>
<reference evidence="3" key="1">
    <citation type="submission" date="2018-06" db="EMBL/GenBank/DDBJ databases">
        <title>Aestuariibacter litoralis strain KCTC 52945T.</title>
        <authorList>
            <person name="Li X."/>
            <person name="Salam N."/>
            <person name="Li J.-L."/>
            <person name="Chen Y.-M."/>
            <person name="Yang Z.-W."/>
            <person name="Zhang L.-Y."/>
            <person name="Han M.-X."/>
            <person name="Xiao M."/>
            <person name="Li W.-J."/>
        </authorList>
    </citation>
    <scope>NUCLEOTIDE SEQUENCE [LARGE SCALE GENOMIC DNA]</scope>
    <source>
        <strain evidence="3">KCTC 52945</strain>
    </source>
</reference>